<dbReference type="GeneID" id="95517441"/>
<organism evidence="1 2">
    <name type="scientific">Streptomyces atratus</name>
    <dbReference type="NCBI Taxonomy" id="1893"/>
    <lineage>
        <taxon>Bacteria</taxon>
        <taxon>Bacillati</taxon>
        <taxon>Actinomycetota</taxon>
        <taxon>Actinomycetes</taxon>
        <taxon>Kitasatosporales</taxon>
        <taxon>Streptomycetaceae</taxon>
        <taxon>Streptomyces</taxon>
    </lineage>
</organism>
<reference evidence="1 2" key="1">
    <citation type="journal article" date="2018" name="Front. Microbiol.">
        <title>Genome Sequencing of Streptomyces atratus SCSIOZH16 and Activation Production of Nocardamine via Metabolic Engineering.</title>
        <authorList>
            <person name="Li Y."/>
            <person name="Zhang C."/>
            <person name="Liu C."/>
            <person name="Ju J."/>
            <person name="Ma J."/>
        </authorList>
    </citation>
    <scope>NUCLEOTIDE SEQUENCE [LARGE SCALE GENOMIC DNA]</scope>
    <source>
        <strain evidence="1 2">SCSIO_ZH16</strain>
    </source>
</reference>
<dbReference type="AlphaFoldDB" id="A0A2Z5J6S1"/>
<accession>A0A2Z5J6S1</accession>
<name>A0A2Z5J6S1_STRAR</name>
<evidence type="ECO:0000313" key="2">
    <source>
        <dbReference type="Proteomes" id="UP000252698"/>
    </source>
</evidence>
<dbReference type="KEGG" id="sata:C5746_02505"/>
<dbReference type="EMBL" id="CP027306">
    <property type="protein sequence ID" value="AXE76024.1"/>
    <property type="molecule type" value="Genomic_DNA"/>
</dbReference>
<gene>
    <name evidence="1" type="ORF">C5746_02505</name>
</gene>
<evidence type="ECO:0000313" key="1">
    <source>
        <dbReference type="EMBL" id="AXE76024.1"/>
    </source>
</evidence>
<dbReference type="RefSeq" id="WP_114242689.1">
    <property type="nucleotide sequence ID" value="NZ_CP027306.1"/>
</dbReference>
<dbReference type="Proteomes" id="UP000252698">
    <property type="component" value="Chromosome"/>
</dbReference>
<proteinExistence type="predicted"/>
<sequence>MGVRPPLPTPPVISAVAADLGHGERGPLAVTVEEATEISVVVRVWRTRPVLGLGLLPAVPAASVDVHLTATLADRG</sequence>
<protein>
    <submittedName>
        <fullName evidence="1">Uncharacterized protein</fullName>
    </submittedName>
</protein>